<keyword evidence="2" id="KW-1185">Reference proteome</keyword>
<proteinExistence type="predicted"/>
<dbReference type="Gene3D" id="3.60.10.10">
    <property type="entry name" value="Endonuclease/exonuclease/phosphatase"/>
    <property type="match status" value="1"/>
</dbReference>
<dbReference type="InterPro" id="IPR036691">
    <property type="entry name" value="Endo/exonu/phosph_ase_sf"/>
</dbReference>
<dbReference type="AlphaFoldDB" id="A0A9J5ZPC7"/>
<evidence type="ECO:0000313" key="2">
    <source>
        <dbReference type="Proteomes" id="UP000824120"/>
    </source>
</evidence>
<evidence type="ECO:0000313" key="1">
    <source>
        <dbReference type="EMBL" id="KAG5613919.1"/>
    </source>
</evidence>
<organism evidence="1 2">
    <name type="scientific">Solanum commersonii</name>
    <name type="common">Commerson's wild potato</name>
    <name type="synonym">Commerson's nightshade</name>
    <dbReference type="NCBI Taxonomy" id="4109"/>
    <lineage>
        <taxon>Eukaryota</taxon>
        <taxon>Viridiplantae</taxon>
        <taxon>Streptophyta</taxon>
        <taxon>Embryophyta</taxon>
        <taxon>Tracheophyta</taxon>
        <taxon>Spermatophyta</taxon>
        <taxon>Magnoliopsida</taxon>
        <taxon>eudicotyledons</taxon>
        <taxon>Gunneridae</taxon>
        <taxon>Pentapetalae</taxon>
        <taxon>asterids</taxon>
        <taxon>lamiids</taxon>
        <taxon>Solanales</taxon>
        <taxon>Solanaceae</taxon>
        <taxon>Solanoideae</taxon>
        <taxon>Solaneae</taxon>
        <taxon>Solanum</taxon>
    </lineage>
</organism>
<protein>
    <recommendedName>
        <fullName evidence="3">Endonuclease/exonuclease/phosphatase domain-containing protein</fullName>
    </recommendedName>
</protein>
<evidence type="ECO:0008006" key="3">
    <source>
        <dbReference type="Google" id="ProtNLM"/>
    </source>
</evidence>
<accession>A0A9J5ZPC7</accession>
<dbReference type="Proteomes" id="UP000824120">
    <property type="component" value="Chromosome 3"/>
</dbReference>
<reference evidence="1 2" key="1">
    <citation type="submission" date="2020-09" db="EMBL/GenBank/DDBJ databases">
        <title>De no assembly of potato wild relative species, Solanum commersonii.</title>
        <authorList>
            <person name="Cho K."/>
        </authorList>
    </citation>
    <scope>NUCLEOTIDE SEQUENCE [LARGE SCALE GENOMIC DNA]</scope>
    <source>
        <strain evidence="1">LZ3.2</strain>
        <tissue evidence="1">Leaf</tissue>
    </source>
</reference>
<gene>
    <name evidence="1" type="ORF">H5410_013743</name>
</gene>
<name>A0A9J5ZPC7_SOLCO</name>
<dbReference type="OrthoDB" id="1227051at2759"/>
<sequence>MRRKVAQGWKWEANYEHSDKGIIWLIWDPQLIECITLNKAEQYIHGRVVVKRNNMKFQLVVAYGLHTIHTRLKLWEDLRGISTRTQKPMICIGDFNAILSSEDRQLGNPFQKGEIRDFNEFMCNDPKGHFWKFS</sequence>
<dbReference type="EMBL" id="JACXVP010000003">
    <property type="protein sequence ID" value="KAG5613919.1"/>
    <property type="molecule type" value="Genomic_DNA"/>
</dbReference>
<dbReference type="SUPFAM" id="SSF56219">
    <property type="entry name" value="DNase I-like"/>
    <property type="match status" value="1"/>
</dbReference>
<comment type="caution">
    <text evidence="1">The sequence shown here is derived from an EMBL/GenBank/DDBJ whole genome shotgun (WGS) entry which is preliminary data.</text>
</comment>